<keyword evidence="5" id="KW-1185">Reference proteome</keyword>
<dbReference type="InterPro" id="IPR045269">
    <property type="entry name" value="Atg1-like"/>
</dbReference>
<reference evidence="4 5" key="1">
    <citation type="submission" date="2024-02" db="EMBL/GenBank/DDBJ databases">
        <authorList>
            <person name="Vignale AGUSTIN F."/>
            <person name="Sosa J E."/>
            <person name="Modenutti C."/>
        </authorList>
    </citation>
    <scope>NUCLEOTIDE SEQUENCE [LARGE SCALE GENOMIC DNA]</scope>
</reference>
<feature type="compositionally biased region" description="Polar residues" evidence="2">
    <location>
        <begin position="170"/>
        <end position="180"/>
    </location>
</feature>
<comment type="caution">
    <text evidence="4">The sequence shown here is derived from an EMBL/GenBank/DDBJ whole genome shotgun (WGS) entry which is preliminary data.</text>
</comment>
<dbReference type="Proteomes" id="UP001642360">
    <property type="component" value="Unassembled WGS sequence"/>
</dbReference>
<organism evidence="4 5">
    <name type="scientific">Ilex paraguariensis</name>
    <name type="common">yerba mate</name>
    <dbReference type="NCBI Taxonomy" id="185542"/>
    <lineage>
        <taxon>Eukaryota</taxon>
        <taxon>Viridiplantae</taxon>
        <taxon>Streptophyta</taxon>
        <taxon>Embryophyta</taxon>
        <taxon>Tracheophyta</taxon>
        <taxon>Spermatophyta</taxon>
        <taxon>Magnoliopsida</taxon>
        <taxon>eudicotyledons</taxon>
        <taxon>Gunneridae</taxon>
        <taxon>Pentapetalae</taxon>
        <taxon>asterids</taxon>
        <taxon>campanulids</taxon>
        <taxon>Aquifoliales</taxon>
        <taxon>Aquifoliaceae</taxon>
        <taxon>Ilex</taxon>
    </lineage>
</organism>
<dbReference type="EMBL" id="CAUOFW020002136">
    <property type="protein sequence ID" value="CAK9151433.1"/>
    <property type="molecule type" value="Genomic_DNA"/>
</dbReference>
<evidence type="ECO:0000256" key="1">
    <source>
        <dbReference type="SAM" id="Coils"/>
    </source>
</evidence>
<feature type="region of interest" description="Disordered" evidence="2">
    <location>
        <begin position="95"/>
        <end position="209"/>
    </location>
</feature>
<proteinExistence type="predicted"/>
<dbReference type="SUPFAM" id="SSF56112">
    <property type="entry name" value="Protein kinase-like (PK-like)"/>
    <property type="match status" value="1"/>
</dbReference>
<feature type="compositionally biased region" description="Polar residues" evidence="2">
    <location>
        <begin position="237"/>
        <end position="251"/>
    </location>
</feature>
<dbReference type="PANTHER" id="PTHR24348:SF68">
    <property type="entry name" value="SERINE_THREONINE-PROTEIN KINASE ATG1C"/>
    <property type="match status" value="1"/>
</dbReference>
<feature type="compositionally biased region" description="Basic and acidic residues" evidence="2">
    <location>
        <begin position="186"/>
        <end position="206"/>
    </location>
</feature>
<dbReference type="AlphaFoldDB" id="A0ABC8S3B8"/>
<accession>A0ABC8S3B8</accession>
<gene>
    <name evidence="4" type="ORF">ILEXP_LOCUS19599</name>
</gene>
<dbReference type="Gene3D" id="1.10.510.10">
    <property type="entry name" value="Transferase(Phosphotransferase) domain 1"/>
    <property type="match status" value="1"/>
</dbReference>
<protein>
    <recommendedName>
        <fullName evidence="3">Protein kinase domain-containing protein</fullName>
    </recommendedName>
</protein>
<evidence type="ECO:0000259" key="3">
    <source>
        <dbReference type="PROSITE" id="PS50011"/>
    </source>
</evidence>
<feature type="compositionally biased region" description="Polar residues" evidence="2">
    <location>
        <begin position="95"/>
        <end position="106"/>
    </location>
</feature>
<dbReference type="PANTHER" id="PTHR24348">
    <property type="entry name" value="SERINE/THREONINE-PROTEIN KINASE UNC-51-RELATED"/>
    <property type="match status" value="1"/>
</dbReference>
<dbReference type="PROSITE" id="PS50011">
    <property type="entry name" value="PROTEIN_KINASE_DOM"/>
    <property type="match status" value="1"/>
</dbReference>
<dbReference type="Pfam" id="PF24497">
    <property type="entry name" value="MIT_ATG1"/>
    <property type="match status" value="1"/>
</dbReference>
<dbReference type="InterPro" id="IPR011009">
    <property type="entry name" value="Kinase-like_dom_sf"/>
</dbReference>
<evidence type="ECO:0000313" key="4">
    <source>
        <dbReference type="EMBL" id="CAK9151433.1"/>
    </source>
</evidence>
<name>A0ABC8S3B8_9AQUA</name>
<dbReference type="InterPro" id="IPR000719">
    <property type="entry name" value="Prot_kinase_dom"/>
</dbReference>
<feature type="region of interest" description="Disordered" evidence="2">
    <location>
        <begin position="237"/>
        <end position="263"/>
    </location>
</feature>
<sequence>MAPEMLQLQKYDAKADLWSVGAILFQLVTGKTPFTGVNEIQLLQNIVKSTELHFPPDKRDLSAGCIDLCQKLLRCNPVERLTFAEFFNHPFLSQTQPDASSRNWRSSRIMVPLPGGKPLRNTDESSQEDCLPFRLDDDSSSPDGSPSFIRRSPLGSTCANTKNKTDHTSKFSSVTHNPLNTGFRIDSCRPSEGNMKESSKSMDHRPVNTPSNVIESMEFIERDYVFVSGPPMDVSISASGSKPSHLLSKSGSPPLASGNINSTSSSPMQIIGAATSNIGCVGSFERQSFVPFGTSPGSVNAWDVLEQRSTDCLRRIRSLQQCASAITELVKEKIEAERQLDAFSIQLVILAILKQALRICHAQAASAIEGCPSQEVARLREVTSKEHVSPNIQEHLDTATQGPHDVLSQMKRAFICEVVNAEELVQVIEPGTASIS</sequence>
<evidence type="ECO:0000313" key="5">
    <source>
        <dbReference type="Proteomes" id="UP001642360"/>
    </source>
</evidence>
<dbReference type="InterPro" id="IPR056281">
    <property type="entry name" value="MIT_ATG1a/b/c"/>
</dbReference>
<evidence type="ECO:0000256" key="2">
    <source>
        <dbReference type="SAM" id="MobiDB-lite"/>
    </source>
</evidence>
<feature type="coiled-coil region" evidence="1">
    <location>
        <begin position="319"/>
        <end position="346"/>
    </location>
</feature>
<dbReference type="Pfam" id="PF00069">
    <property type="entry name" value="Pkinase"/>
    <property type="match status" value="1"/>
</dbReference>
<keyword evidence="1" id="KW-0175">Coiled coil</keyword>
<feature type="domain" description="Protein kinase" evidence="3">
    <location>
        <begin position="1"/>
        <end position="92"/>
    </location>
</feature>